<dbReference type="EMBL" id="CAXKWB010053080">
    <property type="protein sequence ID" value="CAL4173826.1"/>
    <property type="molecule type" value="Genomic_DNA"/>
</dbReference>
<dbReference type="Pfam" id="PF00096">
    <property type="entry name" value="zf-C2H2"/>
    <property type="match status" value="1"/>
</dbReference>
<dbReference type="AlphaFoldDB" id="A0AAV2SAX6"/>
<evidence type="ECO:0000256" key="7">
    <source>
        <dbReference type="ARBA" id="ARBA00023015"/>
    </source>
</evidence>
<dbReference type="PROSITE" id="PS50157">
    <property type="entry name" value="ZINC_FINGER_C2H2_2"/>
    <property type="match status" value="7"/>
</dbReference>
<feature type="compositionally biased region" description="Basic and acidic residues" evidence="11">
    <location>
        <begin position="301"/>
        <end position="317"/>
    </location>
</feature>
<feature type="region of interest" description="Disordered" evidence="11">
    <location>
        <begin position="1"/>
        <end position="23"/>
    </location>
</feature>
<dbReference type="Pfam" id="PF13912">
    <property type="entry name" value="zf-C2H2_6"/>
    <property type="match status" value="1"/>
</dbReference>
<keyword evidence="5 10" id="KW-0863">Zinc-finger</keyword>
<feature type="compositionally biased region" description="Basic residues" evidence="11">
    <location>
        <begin position="368"/>
        <end position="379"/>
    </location>
</feature>
<dbReference type="InterPro" id="IPR036236">
    <property type="entry name" value="Znf_C2H2_sf"/>
</dbReference>
<keyword evidence="4" id="KW-0677">Repeat</keyword>
<keyword evidence="7" id="KW-0805">Transcription regulation</keyword>
<keyword evidence="6" id="KW-0862">Zinc</keyword>
<dbReference type="PANTHER" id="PTHR47772:SF15">
    <property type="entry name" value="REDUCED EXPRESSION 2-RELATED"/>
    <property type="match status" value="1"/>
</dbReference>
<feature type="domain" description="C2H2-type" evidence="12">
    <location>
        <begin position="425"/>
        <end position="453"/>
    </location>
</feature>
<dbReference type="PROSITE" id="PS00028">
    <property type="entry name" value="ZINC_FINGER_C2H2_1"/>
    <property type="match status" value="6"/>
</dbReference>
<evidence type="ECO:0000313" key="13">
    <source>
        <dbReference type="EMBL" id="CAL4173826.1"/>
    </source>
</evidence>
<keyword evidence="3" id="KW-0479">Metal-binding</keyword>
<evidence type="ECO:0000256" key="9">
    <source>
        <dbReference type="ARBA" id="ARBA00023242"/>
    </source>
</evidence>
<evidence type="ECO:0000256" key="5">
    <source>
        <dbReference type="ARBA" id="ARBA00022771"/>
    </source>
</evidence>
<name>A0AAV2SAX6_MEGNR</name>
<dbReference type="GO" id="GO:0008270">
    <property type="term" value="F:zinc ion binding"/>
    <property type="evidence" value="ECO:0007669"/>
    <property type="project" value="UniProtKB-KW"/>
</dbReference>
<feature type="non-terminal residue" evidence="13">
    <location>
        <position position="680"/>
    </location>
</feature>
<reference evidence="13 14" key="1">
    <citation type="submission" date="2024-05" db="EMBL/GenBank/DDBJ databases">
        <authorList>
            <person name="Wallberg A."/>
        </authorList>
    </citation>
    <scope>NUCLEOTIDE SEQUENCE [LARGE SCALE GENOMIC DNA]</scope>
</reference>
<dbReference type="InterPro" id="IPR050636">
    <property type="entry name" value="C2H2-ZF_domain-containing"/>
</dbReference>
<gene>
    <name evidence="13" type="ORF">MNOR_LOCUS34437</name>
</gene>
<feature type="domain" description="C2H2-type" evidence="12">
    <location>
        <begin position="149"/>
        <end position="176"/>
    </location>
</feature>
<evidence type="ECO:0000256" key="1">
    <source>
        <dbReference type="ARBA" id="ARBA00004123"/>
    </source>
</evidence>
<evidence type="ECO:0000313" key="14">
    <source>
        <dbReference type="Proteomes" id="UP001497623"/>
    </source>
</evidence>
<keyword evidence="14" id="KW-1185">Reference proteome</keyword>
<dbReference type="SMART" id="SM00355">
    <property type="entry name" value="ZnF_C2H2"/>
    <property type="match status" value="7"/>
</dbReference>
<proteinExistence type="inferred from homology"/>
<dbReference type="Gene3D" id="3.30.160.60">
    <property type="entry name" value="Classic Zinc Finger"/>
    <property type="match status" value="3"/>
</dbReference>
<dbReference type="PANTHER" id="PTHR47772">
    <property type="entry name" value="ZINC FINGER PROTEIN 200"/>
    <property type="match status" value="1"/>
</dbReference>
<evidence type="ECO:0000256" key="8">
    <source>
        <dbReference type="ARBA" id="ARBA00023163"/>
    </source>
</evidence>
<feature type="domain" description="C2H2-type" evidence="12">
    <location>
        <begin position="482"/>
        <end position="509"/>
    </location>
</feature>
<keyword evidence="9" id="KW-0539">Nucleus</keyword>
<feature type="compositionally biased region" description="Acidic residues" evidence="11">
    <location>
        <begin position="335"/>
        <end position="344"/>
    </location>
</feature>
<dbReference type="InterPro" id="IPR013087">
    <property type="entry name" value="Znf_C2H2_type"/>
</dbReference>
<evidence type="ECO:0000256" key="11">
    <source>
        <dbReference type="SAM" id="MobiDB-lite"/>
    </source>
</evidence>
<feature type="compositionally biased region" description="Basic and acidic residues" evidence="11">
    <location>
        <begin position="1"/>
        <end position="11"/>
    </location>
</feature>
<comment type="subcellular location">
    <subcellularLocation>
        <location evidence="1">Nucleus</location>
    </subcellularLocation>
</comment>
<comment type="caution">
    <text evidence="13">The sequence shown here is derived from an EMBL/GenBank/DDBJ whole genome shotgun (WGS) entry which is preliminary data.</text>
</comment>
<feature type="domain" description="C2H2-type" evidence="12">
    <location>
        <begin position="454"/>
        <end position="481"/>
    </location>
</feature>
<evidence type="ECO:0000259" key="12">
    <source>
        <dbReference type="PROSITE" id="PS50157"/>
    </source>
</evidence>
<feature type="region of interest" description="Disordered" evidence="11">
    <location>
        <begin position="292"/>
        <end position="395"/>
    </location>
</feature>
<sequence length="680" mass="76087">MERSVTQKQDVKPQASPFSTRIGPAPMEIAEEMEGNLVTMVATDANENGYIAEFNGTPRKPQHTPQQVLVKLIEDNSLSLDMVRIIAQNEIEQTSGSYSILSRDGPVAVHKLSGSTVSGDTMSFQYSNPGIAEVKRHNIDSNSSSNTVWSCAYCHLVFTTTSAIARHQERSCSKKPSQHTNKSIEKNIQIRPTQVSSSSLRNPNENSNVIQKSNNEYETKTSDVSGNRNLNLESVEISNSDNISNGLENEEDFDMIWTCDICNEEFNTDKDLGEHLLSHSIQELSMALIKVSSPSKRKKVIDKEAKDDRSGIKDELLNKSSEIDSPLDHENGDSSIEENVDDPDPITQQNKTPTKIKPGPKPQPKEKREKRKYVRKKSIQTRQDKKTSPGQGSRDPHKCYVCLKVLSSRGNLAKHLVQHKENKPWICEVCGQGFNAKRDQQHHYLYKHTNQRPHICELCGKSYGDARVLEEHKQFHKDVREFSCELCGKMFRTAKCVARHKKRHERDKNFICGQCFKPFAVKADLKSHIHKVHKNQGKKAAVLNQQLQGQPTSVQVLTVHQSHLQQNKSKEVSGLLLTVGGTSSSELLHDQILTAELDTTTLHHAHSQTKDTIFISDQMSLGGGYEDPLATTDGVGAAETVAASEHYIMNNHGDEQSQVDPGSHPGLSIMYTTQHHQVRC</sequence>
<evidence type="ECO:0000256" key="2">
    <source>
        <dbReference type="ARBA" id="ARBA00006991"/>
    </source>
</evidence>
<feature type="domain" description="C2H2-type" evidence="12">
    <location>
        <begin position="397"/>
        <end position="424"/>
    </location>
</feature>
<evidence type="ECO:0000256" key="4">
    <source>
        <dbReference type="ARBA" id="ARBA00022737"/>
    </source>
</evidence>
<evidence type="ECO:0000256" key="10">
    <source>
        <dbReference type="PROSITE-ProRule" id="PRU00042"/>
    </source>
</evidence>
<dbReference type="GO" id="GO:0005634">
    <property type="term" value="C:nucleus"/>
    <property type="evidence" value="ECO:0007669"/>
    <property type="project" value="UniProtKB-SubCell"/>
</dbReference>
<comment type="similarity">
    <text evidence="2">Belongs to the krueppel C2H2-type zinc-finger protein family.</text>
</comment>
<keyword evidence="8" id="KW-0804">Transcription</keyword>
<accession>A0AAV2SAX6</accession>
<organism evidence="13 14">
    <name type="scientific">Meganyctiphanes norvegica</name>
    <name type="common">Northern krill</name>
    <name type="synonym">Thysanopoda norvegica</name>
    <dbReference type="NCBI Taxonomy" id="48144"/>
    <lineage>
        <taxon>Eukaryota</taxon>
        <taxon>Metazoa</taxon>
        <taxon>Ecdysozoa</taxon>
        <taxon>Arthropoda</taxon>
        <taxon>Crustacea</taxon>
        <taxon>Multicrustacea</taxon>
        <taxon>Malacostraca</taxon>
        <taxon>Eumalacostraca</taxon>
        <taxon>Eucarida</taxon>
        <taxon>Euphausiacea</taxon>
        <taxon>Euphausiidae</taxon>
        <taxon>Meganyctiphanes</taxon>
    </lineage>
</organism>
<evidence type="ECO:0000256" key="6">
    <source>
        <dbReference type="ARBA" id="ARBA00022833"/>
    </source>
</evidence>
<evidence type="ECO:0000256" key="3">
    <source>
        <dbReference type="ARBA" id="ARBA00022723"/>
    </source>
</evidence>
<feature type="domain" description="C2H2-type" evidence="12">
    <location>
        <begin position="257"/>
        <end position="284"/>
    </location>
</feature>
<dbReference type="SUPFAM" id="SSF57667">
    <property type="entry name" value="beta-beta-alpha zinc fingers"/>
    <property type="match status" value="3"/>
</dbReference>
<protein>
    <recommendedName>
        <fullName evidence="12">C2H2-type domain-containing protein</fullName>
    </recommendedName>
</protein>
<dbReference type="Proteomes" id="UP001497623">
    <property type="component" value="Unassembled WGS sequence"/>
</dbReference>
<dbReference type="CDD" id="cd08368">
    <property type="entry name" value="LIM"/>
    <property type="match status" value="1"/>
</dbReference>
<feature type="domain" description="C2H2-type" evidence="12">
    <location>
        <begin position="510"/>
        <end position="538"/>
    </location>
</feature>